<dbReference type="EMBL" id="CP104964">
    <property type="protein sequence ID" value="UXN68145.1"/>
    <property type="molecule type" value="Genomic_DNA"/>
</dbReference>
<keyword evidence="1" id="KW-0614">Plasmid</keyword>
<protein>
    <submittedName>
        <fullName evidence="1">Uncharacterized protein</fullName>
    </submittedName>
</protein>
<proteinExistence type="predicted"/>
<evidence type="ECO:0000313" key="2">
    <source>
        <dbReference type="Proteomes" id="UP001061862"/>
    </source>
</evidence>
<geneLocation type="plasmid" evidence="1 2">
    <name>p_unnamed1</name>
</geneLocation>
<dbReference type="Proteomes" id="UP001061862">
    <property type="component" value="Plasmid p_unnamed1"/>
</dbReference>
<accession>A0ABY6C7C5</accession>
<keyword evidence="2" id="KW-1185">Reference proteome</keyword>
<name>A0ABY6C7C5_9HYPH</name>
<organism evidence="1 2">
    <name type="scientific">Devosia neptuniae</name>
    <dbReference type="NCBI Taxonomy" id="191302"/>
    <lineage>
        <taxon>Bacteria</taxon>
        <taxon>Pseudomonadati</taxon>
        <taxon>Pseudomonadota</taxon>
        <taxon>Alphaproteobacteria</taxon>
        <taxon>Hyphomicrobiales</taxon>
        <taxon>Devosiaceae</taxon>
        <taxon>Devosia</taxon>
    </lineage>
</organism>
<evidence type="ECO:0000313" key="1">
    <source>
        <dbReference type="EMBL" id="UXN68145.1"/>
    </source>
</evidence>
<gene>
    <name evidence="1" type="ORF">N8A98_01140</name>
</gene>
<reference evidence="1 2" key="1">
    <citation type="submission" date="2022-09" db="EMBL/GenBank/DDBJ databases">
        <title>Interaction between co-microsymbionts with complementary sets of symbiotic genes in legume-rhizobium systems.</title>
        <authorList>
            <person name="Safronova V."/>
            <person name="Sazanova A."/>
            <person name="Afonin A."/>
            <person name="Chirak E."/>
        </authorList>
    </citation>
    <scope>NUCLEOTIDE SEQUENCE [LARGE SCALE GENOMIC DNA]</scope>
    <source>
        <strain evidence="1 2">A18/4-1</strain>
        <plasmid evidence="1 2">p_unnamed1</plasmid>
    </source>
</reference>
<sequence>MANAAAVMFPKSPSSVGSEACRLERSQMQNGERAFYTSENGDRWLLLAGEDVVSVRHVPNAASGGQRKTYELGAFLIEERHSAQNQALRALISSLTRTEESHPAAAQE</sequence>
<dbReference type="RefSeq" id="WP_262165836.1">
    <property type="nucleotide sequence ID" value="NZ_CP104964.1"/>
</dbReference>